<feature type="domain" description="Phosphotyrosine protein phosphatase I" evidence="7">
    <location>
        <begin position="2"/>
        <end position="139"/>
    </location>
</feature>
<comment type="catalytic activity">
    <reaction evidence="5">
        <text>O-phospho-L-tyrosyl-[protein] + H2O = L-tyrosyl-[protein] + phosphate</text>
        <dbReference type="Rhea" id="RHEA:10684"/>
        <dbReference type="Rhea" id="RHEA-COMP:10136"/>
        <dbReference type="Rhea" id="RHEA-COMP:20101"/>
        <dbReference type="ChEBI" id="CHEBI:15377"/>
        <dbReference type="ChEBI" id="CHEBI:43474"/>
        <dbReference type="ChEBI" id="CHEBI:46858"/>
        <dbReference type="ChEBI" id="CHEBI:61978"/>
        <dbReference type="EC" id="3.1.3.48"/>
    </reaction>
</comment>
<reference evidence="8 9" key="1">
    <citation type="submission" date="2019-08" db="EMBL/GenBank/DDBJ databases">
        <authorList>
            <person name="Peeters C."/>
        </authorList>
    </citation>
    <scope>NUCLEOTIDE SEQUENCE [LARGE SCALE GENOMIC DNA]</scope>
    <source>
        <strain evidence="8 9">LMG 30175</strain>
    </source>
</reference>
<dbReference type="InterPro" id="IPR017867">
    <property type="entry name" value="Tyr_phospatase_low_mol_wt"/>
</dbReference>
<dbReference type="AlphaFoldDB" id="A0A5E4UU70"/>
<feature type="active site" evidence="6">
    <location>
        <position position="14"/>
    </location>
</feature>
<evidence type="ECO:0000313" key="9">
    <source>
        <dbReference type="Proteomes" id="UP000414233"/>
    </source>
</evidence>
<organism evidence="8 9">
    <name type="scientific">Pandoraea terrae</name>
    <dbReference type="NCBI Taxonomy" id="1537710"/>
    <lineage>
        <taxon>Bacteria</taxon>
        <taxon>Pseudomonadati</taxon>
        <taxon>Pseudomonadota</taxon>
        <taxon>Betaproteobacteria</taxon>
        <taxon>Burkholderiales</taxon>
        <taxon>Burkholderiaceae</taxon>
        <taxon>Pandoraea</taxon>
    </lineage>
</organism>
<evidence type="ECO:0000313" key="8">
    <source>
        <dbReference type="EMBL" id="VVE02589.1"/>
    </source>
</evidence>
<dbReference type="PANTHER" id="PTHR11717">
    <property type="entry name" value="LOW MOLECULAR WEIGHT PROTEIN TYROSINE PHOSPHATASE"/>
    <property type="match status" value="1"/>
</dbReference>
<dbReference type="EC" id="3.1.3.48" evidence="2"/>
<accession>A0A5E4UU70</accession>
<dbReference type="EMBL" id="CABPRZ010000007">
    <property type="protein sequence ID" value="VVE02589.1"/>
    <property type="molecule type" value="Genomic_DNA"/>
</dbReference>
<dbReference type="Pfam" id="PF01451">
    <property type="entry name" value="LMWPc"/>
    <property type="match status" value="1"/>
</dbReference>
<dbReference type="InterPro" id="IPR023485">
    <property type="entry name" value="Ptyr_pPase"/>
</dbReference>
<dbReference type="PRINTS" id="PR00719">
    <property type="entry name" value="LMWPTPASE"/>
</dbReference>
<evidence type="ECO:0000256" key="6">
    <source>
        <dbReference type="PIRSR" id="PIRSR617867-1"/>
    </source>
</evidence>
<dbReference type="SUPFAM" id="SSF52788">
    <property type="entry name" value="Phosphotyrosine protein phosphatases I"/>
    <property type="match status" value="1"/>
</dbReference>
<feature type="active site" description="Proton donor" evidence="6">
    <location>
        <position position="113"/>
    </location>
</feature>
<evidence type="ECO:0000256" key="2">
    <source>
        <dbReference type="ARBA" id="ARBA00013064"/>
    </source>
</evidence>
<evidence type="ECO:0000256" key="4">
    <source>
        <dbReference type="ARBA" id="ARBA00022912"/>
    </source>
</evidence>
<dbReference type="GO" id="GO:0004725">
    <property type="term" value="F:protein tyrosine phosphatase activity"/>
    <property type="evidence" value="ECO:0007669"/>
    <property type="project" value="UniProtKB-EC"/>
</dbReference>
<gene>
    <name evidence="8" type="ORF">PTE30175_02140</name>
</gene>
<dbReference type="CDD" id="cd16343">
    <property type="entry name" value="LMWPTP"/>
    <property type="match status" value="1"/>
</dbReference>
<dbReference type="Proteomes" id="UP000414233">
    <property type="component" value="Unassembled WGS sequence"/>
</dbReference>
<evidence type="ECO:0000259" key="7">
    <source>
        <dbReference type="SMART" id="SM00226"/>
    </source>
</evidence>
<keyword evidence="3" id="KW-0378">Hydrolase</keyword>
<sequence length="153" mass="17072">MPTILILCTGNICRSPMAEALLRAKVPGLRILSAGLNAAVGMPADPHVIRLMRERGFDVGAHRGRQLQGWMIQAADLILVMERQQRLAVEALFPICRGKVLLWGEFDGRDVPDPYLQDEMAFRQVLGMISDGLTRWAERLPRLLGPLSCERSL</sequence>
<dbReference type="SMART" id="SM00226">
    <property type="entry name" value="LMWPc"/>
    <property type="match status" value="1"/>
</dbReference>
<dbReference type="InterPro" id="IPR050438">
    <property type="entry name" value="LMW_PTPase"/>
</dbReference>
<proteinExistence type="inferred from homology"/>
<dbReference type="PANTHER" id="PTHR11717:SF31">
    <property type="entry name" value="LOW MOLECULAR WEIGHT PROTEIN-TYROSINE-PHOSPHATASE ETP-RELATED"/>
    <property type="match status" value="1"/>
</dbReference>
<dbReference type="Gene3D" id="3.40.50.2300">
    <property type="match status" value="1"/>
</dbReference>
<dbReference type="RefSeq" id="WP_224788689.1">
    <property type="nucleotide sequence ID" value="NZ_CABPRZ010000007.1"/>
</dbReference>
<evidence type="ECO:0000256" key="1">
    <source>
        <dbReference type="ARBA" id="ARBA00011063"/>
    </source>
</evidence>
<keyword evidence="4" id="KW-0904">Protein phosphatase</keyword>
<keyword evidence="9" id="KW-1185">Reference proteome</keyword>
<comment type="similarity">
    <text evidence="1">Belongs to the low molecular weight phosphotyrosine protein phosphatase family.</text>
</comment>
<dbReference type="InterPro" id="IPR036196">
    <property type="entry name" value="Ptyr_pPase_sf"/>
</dbReference>
<evidence type="ECO:0000256" key="3">
    <source>
        <dbReference type="ARBA" id="ARBA00022801"/>
    </source>
</evidence>
<protein>
    <recommendedName>
        <fullName evidence="2">protein-tyrosine-phosphatase</fullName>
        <ecNumber evidence="2">3.1.3.48</ecNumber>
    </recommendedName>
</protein>
<evidence type="ECO:0000256" key="5">
    <source>
        <dbReference type="ARBA" id="ARBA00051722"/>
    </source>
</evidence>
<name>A0A5E4UU70_9BURK</name>
<feature type="active site" description="Nucleophile" evidence="6">
    <location>
        <position position="8"/>
    </location>
</feature>